<gene>
    <name evidence="3" type="ORF">M0812_25589</name>
</gene>
<keyword evidence="1" id="KW-0732">Signal</keyword>
<feature type="domain" description="Dystroglycan-type cadherin-like" evidence="2">
    <location>
        <begin position="1972"/>
        <end position="2073"/>
    </location>
</feature>
<name>A0AAV7YDW6_9EUKA</name>
<dbReference type="GO" id="GO:0005509">
    <property type="term" value="F:calcium ion binding"/>
    <property type="evidence" value="ECO:0007669"/>
    <property type="project" value="InterPro"/>
</dbReference>
<dbReference type="Pfam" id="PF05345">
    <property type="entry name" value="He_PIG"/>
    <property type="match status" value="6"/>
</dbReference>
<feature type="signal peptide" evidence="1">
    <location>
        <begin position="1"/>
        <end position="17"/>
    </location>
</feature>
<dbReference type="SMART" id="SM00736">
    <property type="entry name" value="CADG"/>
    <property type="match status" value="4"/>
</dbReference>
<dbReference type="GO" id="GO:0008237">
    <property type="term" value="F:metallopeptidase activity"/>
    <property type="evidence" value="ECO:0007669"/>
    <property type="project" value="InterPro"/>
</dbReference>
<dbReference type="Proteomes" id="UP001146793">
    <property type="component" value="Unassembled WGS sequence"/>
</dbReference>
<dbReference type="InterPro" id="IPR015919">
    <property type="entry name" value="Cadherin-like_sf"/>
</dbReference>
<evidence type="ECO:0000256" key="1">
    <source>
        <dbReference type="SAM" id="SignalP"/>
    </source>
</evidence>
<dbReference type="Pfam" id="PF13688">
    <property type="entry name" value="Reprolysin_5"/>
    <property type="match status" value="1"/>
</dbReference>
<dbReference type="GO" id="GO:0016020">
    <property type="term" value="C:membrane"/>
    <property type="evidence" value="ECO:0007669"/>
    <property type="project" value="InterPro"/>
</dbReference>
<feature type="domain" description="Dystroglycan-type cadherin-like" evidence="2">
    <location>
        <begin position="2182"/>
        <end position="2285"/>
    </location>
</feature>
<accession>A0AAV7YDW6</accession>
<comment type="caution">
    <text evidence="3">The sequence shown here is derived from an EMBL/GenBank/DDBJ whole genome shotgun (WGS) entry which is preliminary data.</text>
</comment>
<feature type="domain" description="Dystroglycan-type cadherin-like" evidence="2">
    <location>
        <begin position="2290"/>
        <end position="2388"/>
    </location>
</feature>
<dbReference type="InterPro" id="IPR006644">
    <property type="entry name" value="Cadg"/>
</dbReference>
<dbReference type="SUPFAM" id="SSF49313">
    <property type="entry name" value="Cadherin-like"/>
    <property type="match status" value="13"/>
</dbReference>
<proteinExistence type="predicted"/>
<feature type="domain" description="Dystroglycan-type cadherin-like" evidence="2">
    <location>
        <begin position="2074"/>
        <end position="2181"/>
    </location>
</feature>
<dbReference type="InterPro" id="IPR024079">
    <property type="entry name" value="MetalloPept_cat_dom_sf"/>
</dbReference>
<evidence type="ECO:0000313" key="4">
    <source>
        <dbReference type="Proteomes" id="UP001146793"/>
    </source>
</evidence>
<dbReference type="EMBL" id="JANTQA010000060">
    <property type="protein sequence ID" value="KAJ3427958.1"/>
    <property type="molecule type" value="Genomic_DNA"/>
</dbReference>
<dbReference type="InterPro" id="IPR013783">
    <property type="entry name" value="Ig-like_fold"/>
</dbReference>
<dbReference type="SUPFAM" id="SSF55486">
    <property type="entry name" value="Metalloproteases ('zincins'), catalytic domain"/>
    <property type="match status" value="1"/>
</dbReference>
<organism evidence="3 4">
    <name type="scientific">Anaeramoeba flamelloides</name>
    <dbReference type="NCBI Taxonomy" id="1746091"/>
    <lineage>
        <taxon>Eukaryota</taxon>
        <taxon>Metamonada</taxon>
        <taxon>Anaeramoebidae</taxon>
        <taxon>Anaeramoeba</taxon>
    </lineage>
</organism>
<reference evidence="3" key="1">
    <citation type="submission" date="2022-08" db="EMBL/GenBank/DDBJ databases">
        <title>Novel sulphate-reducing endosymbionts in the free-living metamonad Anaeramoeba.</title>
        <authorList>
            <person name="Jerlstrom-Hultqvist J."/>
            <person name="Cepicka I."/>
            <person name="Gallot-Lavallee L."/>
            <person name="Salas-Leiva D."/>
            <person name="Curtis B.A."/>
            <person name="Zahonova K."/>
            <person name="Pipaliya S."/>
            <person name="Dacks J."/>
            <person name="Roger A.J."/>
        </authorList>
    </citation>
    <scope>NUCLEOTIDE SEQUENCE</scope>
    <source>
        <strain evidence="3">Busselton2</strain>
    </source>
</reference>
<protein>
    <recommendedName>
        <fullName evidence="2">Dystroglycan-type cadherin-like domain-containing protein</fullName>
    </recommendedName>
</protein>
<evidence type="ECO:0000313" key="3">
    <source>
        <dbReference type="EMBL" id="KAJ3427958.1"/>
    </source>
</evidence>
<evidence type="ECO:0000259" key="2">
    <source>
        <dbReference type="SMART" id="SM00736"/>
    </source>
</evidence>
<dbReference type="Gene3D" id="3.40.390.10">
    <property type="entry name" value="Collagenase (Catalytic Domain)"/>
    <property type="match status" value="1"/>
</dbReference>
<sequence length="2716" mass="302250">MKNLILIYLVLIALVSSTRIISVLDHSLQDDKTLLSTSEGVVVGIAPELLSRNLEVGSELFLDLGSSYRYEGKVKSKNTDVNGVTTYVAGLAASKFGHAIISVANGQVRMNVDIPSEGKNFGVRHHKGINEHILFEHNLSDVLEGTHPGYLPNKDSKNGIFQKSPDAGKKIQAGVDDPAILDLLVVYTTAAFSWAGDQESMDLVISSMIAKSNEALTTSETGIVINLVHSALVEYEEIDPVTDIKNLTTPSQEVFQEVHDLRDQYYADFVVLLEYTDQTGGIGWLLENPDGDESLAFSITRIQQASFGYTTIHEIGHNMGCGHHKEQNFQEGPGLFSYSAGWRWTTSSEENHCSIMSYTLGSYYDDGVTHTQVGLFSSPDLTDGEVAAGDAVDGDNRMNLLNLKHICAAYRSSPCLEEAIEANPIGTRTVTFGETTTISALSVFAPIVDDASVHAFSSTLNGGNSLPDGISFTFSNDPLVIEYTIDKLGCPQTYSIDLILEDVCRGTTQTSTWTLEFTENPAPTYVDGESVGTQTLTVGTAWDYPLNGYWTDDENDLTYSTSIVERDNYPDWMDVSETDPYFSGTPTGCSDNFDLKVTVQDSCEDNNQDYVFSVIVNKPEPTETTPITKQTFSIGDTETKTISGSNVFSNIVDDSDVYSFTSTETDKTSLPTGVSFTFTNDPLVIEWDITAPTTGCSATYSIDLVLEDKCKDTTQTSTWTLEYENPAPTYADGKSVETQTLTVGTAWDYPLNGYWTDDENDLTYSTSIVDRANYPDWMDVSETDPSFSGTPTGCSDNFDLKVTVQDSCEDNNQDYVFSVIVNKPEPTETTPITQQTLPIGDTKTTKVISGSDVFSNIVDDSDVYSFTSTETGKTSLPDGVSFTFTNDPLVIEWDITAPTTGCSATYSIDLVLEDKCKDTTQTSTWTLEYENPAPTYADGKSVETQTLTVGTAWDYPLNGYWTDDENDLTYSTSIVDRDNYPDWMDVSETDPYFSGTPTGCSDNFDLKVTVQDSCQDNNQDYVFNVIVNKPEPKETTPITKQTFSIGDTETKTISGSNVFSNIVDDSDVYSFTSTETDKTSLPAGISFTFTNDPLVIEWDITPPSTSDQCSETHSIDLVLEDKCKDTTQTSTWTLVFENNPAPTYVDGKSVETQTLTVGTAWDYPLNGYWTDDENDLTYSTSIVDRDNYPDWMDVSETDPSFSGTPTGCSDNFDLKVTVQDSCEDNNQDYVFNVIVNKPEPTETTPITKQTVKIGDTETTTISGSNVFSNIVDDSEIYSFTSTETDKTSLPTGVSFTFTNDPLVIEWDITPPSTSDQCSVTYSIDLVLEDKCKDTTQTSTWTLVFENNPAPTYVDGKSVETQTLTVGTAWDYPLNGYWTDDENDLTYSTSIVDRDNYPDWMDVSETDPSFSGTPTGCSDNFDLKVTVQDSCEDNNQDYVFNVIVNKPEPTETTPITQQILQIGDTETTTISGSNVFSNIVDDSDIYSFTSTEAGKTSLPTGVSFTFTNDPLVIEWDITPPSTSDQCSETYSIDLVLEDKCKDTTQTSTWTLVFENNPAPTYVDGKSVETQTLTVGTAWDYPLNGYWTDDENDLTYSTSIVERANYPDWMDVSETDPSFSGTPTGCSDNFDLKVTVQDSCEDNNQDYVFNVIVNKPEPTETTPITKQTFSIGDTETKTISGSNVFSNIVDDSDVYSFTSTETDKTSLPTGVSFTFTNDPLVIEWDITPPSTSDQCSEKYSIDLVLEDKCKDTTQTSTWTLEYGNNPAPTYVDEKSVETQTLTVGTAWDYPLNGYWTDDETDLTYSILIVDRDNYPDWMDVSETDPSFSGTPTGCSDNFDLKVTVQDSCEDNNQDYVFNVIVNKPEPTETTPITKQTFSIGDTETKTISGSNVFSNIVDDSDVYSFTSTETDKTSLPTGVSFTFTNDPLVIEWDITPPSTGCSETYSIDLVLEDKCKDTTQTSTWTLEFINGPLTKIKDFDTQSVETGSSFEFDFPSSLYSNPETEDITVEAFDSNGEVLTGWVLFNKSQNQFYGTAPTEANQFQDIIVTVTDTCADHQSLSYPFKINVIDTTTPPALENAIGTIELDTTTEWKFEVPDETFSGTDLEYSASPYSESNLKSSASPYIAEESEVWWSFESESKMFSGTTPAGCESEWQIELTASNSQGSKSDILVVSVSNPAVTSNDLLTAQTAYSNQQFVYELETDAFIDSQDDSLTYSADVILDGDQIASLPTWLKIDASTGTFTGTPKYKQCSETLNIRVNANDDCPDNGASDNFELEIVNERPTTNYQSTTYEAIVAQEFEFSLGENIFSDEYLNRIKIYSKVKNDEGKFEAKPYWLLFDKDTFTFYGEVPKTECSQELNVYVFATDKCHKRVSVNFILQITRPDIQPNPDYPLPTQTIHQHKDFVFYFEKKQLFTKPVSCKYNYDAYLYNGNANDETIDQNLLEDLPSWIQFSERDLSFSGNYQETVCEEVYQIVIMAMDKCENTAFNQFQLIVQDNLPVVYVPLKTQRIRGRRRWNYIFDENSFMDPENTELTYQAFEHTPFPFTNKLSIQTTDDLQPLPDWIDFDPQTRSFTGKIPPHQCDGQLNIAVVAQDECLSKTRAEFALKVNNLAPRVKNELEPKTLIKGNTIDFFIPEDTFVDPEGGKLTYGFHTNIRQHWLDLDKDTGRFTGYVAYNIGRTSTISVYAIDVCGNKKQTPLEFNFKMPVESENDDQP</sequence>
<feature type="chain" id="PRO_5043372784" description="Dystroglycan-type cadherin-like domain-containing protein" evidence="1">
    <location>
        <begin position="18"/>
        <end position="2716"/>
    </location>
</feature>
<dbReference type="Gene3D" id="2.60.40.10">
    <property type="entry name" value="Immunoglobulins"/>
    <property type="match status" value="13"/>
</dbReference>